<dbReference type="PROSITE" id="PS00221">
    <property type="entry name" value="MIP"/>
    <property type="match status" value="1"/>
</dbReference>
<evidence type="ECO:0000256" key="3">
    <source>
        <dbReference type="ARBA" id="ARBA00022692"/>
    </source>
</evidence>
<proteinExistence type="inferred from homology"/>
<name>A0A9Q0KG13_9MAGN</name>
<sequence length="218" mass="22817">MHLQIGAEFVGTFILIFSAAAGPIVNQKYNGAETLIGNAACSGLAVMIVILSVGHISGAHLNPSVTVAFATFCKFPWIQVPAYIIAQVSASICASFVLKETFHPFMSGGITVPTVNTRQAFAVEFIITFILMFVIFAVATDPRAVRELAGIAIGAAVMLNILVAGPLTGASMNPIRSLGPAVAAHNYDSIWIYFLAPTLGALAGAGVYSTVRITNEEG</sequence>
<dbReference type="Gene3D" id="1.20.1080.10">
    <property type="entry name" value="Glycerol uptake facilitator protein"/>
    <property type="match status" value="1"/>
</dbReference>
<evidence type="ECO:0008006" key="10">
    <source>
        <dbReference type="Google" id="ProtNLM"/>
    </source>
</evidence>
<dbReference type="OrthoDB" id="3222at2759"/>
<dbReference type="InterPro" id="IPR023271">
    <property type="entry name" value="Aquaporin-like"/>
</dbReference>
<dbReference type="InterPro" id="IPR000425">
    <property type="entry name" value="MIP"/>
</dbReference>
<dbReference type="PANTHER" id="PTHR45724">
    <property type="entry name" value="AQUAPORIN NIP2-1"/>
    <property type="match status" value="1"/>
</dbReference>
<dbReference type="NCBIfam" id="TIGR00861">
    <property type="entry name" value="MIP"/>
    <property type="match status" value="1"/>
</dbReference>
<feature type="transmembrane region" description="Helical" evidence="7">
    <location>
        <begin position="151"/>
        <end position="169"/>
    </location>
</feature>
<dbReference type="InterPro" id="IPR034294">
    <property type="entry name" value="Aquaporin_transptr"/>
</dbReference>
<dbReference type="AlphaFoldDB" id="A0A9Q0KG13"/>
<reference evidence="8" key="1">
    <citation type="journal article" date="2023" name="Plant J.">
        <title>The genome of the king protea, Protea cynaroides.</title>
        <authorList>
            <person name="Chang J."/>
            <person name="Duong T.A."/>
            <person name="Schoeman C."/>
            <person name="Ma X."/>
            <person name="Roodt D."/>
            <person name="Barker N."/>
            <person name="Li Z."/>
            <person name="Van de Peer Y."/>
            <person name="Mizrachi E."/>
        </authorList>
    </citation>
    <scope>NUCLEOTIDE SEQUENCE</scope>
    <source>
        <tissue evidence="8">Young leaves</tissue>
    </source>
</reference>
<comment type="caution">
    <text evidence="8">The sequence shown here is derived from an EMBL/GenBank/DDBJ whole genome shotgun (WGS) entry which is preliminary data.</text>
</comment>
<feature type="transmembrane region" description="Helical" evidence="7">
    <location>
        <begin position="119"/>
        <end position="139"/>
    </location>
</feature>
<evidence type="ECO:0000313" key="9">
    <source>
        <dbReference type="Proteomes" id="UP001141806"/>
    </source>
</evidence>
<keyword evidence="5 7" id="KW-0472">Membrane</keyword>
<evidence type="ECO:0000256" key="5">
    <source>
        <dbReference type="ARBA" id="ARBA00023136"/>
    </source>
</evidence>
<feature type="transmembrane region" description="Helical" evidence="7">
    <location>
        <begin position="190"/>
        <end position="211"/>
    </location>
</feature>
<feature type="transmembrane region" description="Helical" evidence="7">
    <location>
        <begin position="6"/>
        <end position="25"/>
    </location>
</feature>
<dbReference type="GO" id="GO:0016020">
    <property type="term" value="C:membrane"/>
    <property type="evidence" value="ECO:0007669"/>
    <property type="project" value="UniProtKB-SubCell"/>
</dbReference>
<dbReference type="EMBL" id="JAMYWD010000005">
    <property type="protein sequence ID" value="KAJ4969791.1"/>
    <property type="molecule type" value="Genomic_DNA"/>
</dbReference>
<keyword evidence="4 7" id="KW-1133">Transmembrane helix</keyword>
<evidence type="ECO:0000313" key="8">
    <source>
        <dbReference type="EMBL" id="KAJ4969791.1"/>
    </source>
</evidence>
<gene>
    <name evidence="8" type="ORF">NE237_002890</name>
</gene>
<comment type="similarity">
    <text evidence="6">Belongs to the MIP/aquaporin (TC 1.A.8) family.</text>
</comment>
<keyword evidence="9" id="KW-1185">Reference proteome</keyword>
<evidence type="ECO:0000256" key="7">
    <source>
        <dbReference type="SAM" id="Phobius"/>
    </source>
</evidence>
<feature type="transmembrane region" description="Helical" evidence="7">
    <location>
        <begin position="77"/>
        <end position="98"/>
    </location>
</feature>
<dbReference type="SUPFAM" id="SSF81338">
    <property type="entry name" value="Aquaporin-like"/>
    <property type="match status" value="1"/>
</dbReference>
<accession>A0A9Q0KG13</accession>
<evidence type="ECO:0000256" key="1">
    <source>
        <dbReference type="ARBA" id="ARBA00004141"/>
    </source>
</evidence>
<keyword evidence="2 6" id="KW-0813">Transport</keyword>
<comment type="subcellular location">
    <subcellularLocation>
        <location evidence="1">Membrane</location>
        <topology evidence="1">Multi-pass membrane protein</topology>
    </subcellularLocation>
</comment>
<feature type="transmembrane region" description="Helical" evidence="7">
    <location>
        <begin position="37"/>
        <end position="57"/>
    </location>
</feature>
<dbReference type="GO" id="GO:0015267">
    <property type="term" value="F:channel activity"/>
    <property type="evidence" value="ECO:0007669"/>
    <property type="project" value="InterPro"/>
</dbReference>
<protein>
    <recommendedName>
        <fullName evidence="10">Aquaporin</fullName>
    </recommendedName>
</protein>
<evidence type="ECO:0000256" key="4">
    <source>
        <dbReference type="ARBA" id="ARBA00022989"/>
    </source>
</evidence>
<evidence type="ECO:0000256" key="6">
    <source>
        <dbReference type="RuleBase" id="RU000477"/>
    </source>
</evidence>
<dbReference type="Pfam" id="PF00230">
    <property type="entry name" value="MIP"/>
    <property type="match status" value="1"/>
</dbReference>
<evidence type="ECO:0000256" key="2">
    <source>
        <dbReference type="ARBA" id="ARBA00022448"/>
    </source>
</evidence>
<dbReference type="InterPro" id="IPR022357">
    <property type="entry name" value="MIP_CS"/>
</dbReference>
<dbReference type="PRINTS" id="PR00783">
    <property type="entry name" value="MINTRINSICP"/>
</dbReference>
<dbReference type="Proteomes" id="UP001141806">
    <property type="component" value="Unassembled WGS sequence"/>
</dbReference>
<keyword evidence="3 6" id="KW-0812">Transmembrane</keyword>
<organism evidence="8 9">
    <name type="scientific">Protea cynaroides</name>
    <dbReference type="NCBI Taxonomy" id="273540"/>
    <lineage>
        <taxon>Eukaryota</taxon>
        <taxon>Viridiplantae</taxon>
        <taxon>Streptophyta</taxon>
        <taxon>Embryophyta</taxon>
        <taxon>Tracheophyta</taxon>
        <taxon>Spermatophyta</taxon>
        <taxon>Magnoliopsida</taxon>
        <taxon>Proteales</taxon>
        <taxon>Proteaceae</taxon>
        <taxon>Protea</taxon>
    </lineage>
</organism>
<dbReference type="PANTHER" id="PTHR45724:SF53">
    <property type="entry name" value="AQUAPORIN NIP5-1-RELATED"/>
    <property type="match status" value="1"/>
</dbReference>